<comment type="caution">
    <text evidence="1">The sequence shown here is derived from an EMBL/GenBank/DDBJ whole genome shotgun (WGS) entry which is preliminary data.</text>
</comment>
<proteinExistence type="predicted"/>
<accession>A0A9P0MJ01</accession>
<sequence length="21" mass="2514">MAREVRWVSLTLILPRDSHSF</sequence>
<evidence type="ECO:0000313" key="1">
    <source>
        <dbReference type="EMBL" id="CAH2012977.1"/>
    </source>
</evidence>
<evidence type="ECO:0000313" key="2">
    <source>
        <dbReference type="Proteomes" id="UP001152888"/>
    </source>
</evidence>
<organism evidence="1 2">
    <name type="scientific">Acanthoscelides obtectus</name>
    <name type="common">Bean weevil</name>
    <name type="synonym">Bruchus obtectus</name>
    <dbReference type="NCBI Taxonomy" id="200917"/>
    <lineage>
        <taxon>Eukaryota</taxon>
        <taxon>Metazoa</taxon>
        <taxon>Ecdysozoa</taxon>
        <taxon>Arthropoda</taxon>
        <taxon>Hexapoda</taxon>
        <taxon>Insecta</taxon>
        <taxon>Pterygota</taxon>
        <taxon>Neoptera</taxon>
        <taxon>Endopterygota</taxon>
        <taxon>Coleoptera</taxon>
        <taxon>Polyphaga</taxon>
        <taxon>Cucujiformia</taxon>
        <taxon>Chrysomeloidea</taxon>
        <taxon>Chrysomelidae</taxon>
        <taxon>Bruchinae</taxon>
        <taxon>Bruchini</taxon>
        <taxon>Acanthoscelides</taxon>
    </lineage>
</organism>
<dbReference type="EMBL" id="CAKOFQ010008249">
    <property type="protein sequence ID" value="CAH2012977.1"/>
    <property type="molecule type" value="Genomic_DNA"/>
</dbReference>
<keyword evidence="2" id="KW-1185">Reference proteome</keyword>
<protein>
    <submittedName>
        <fullName evidence="1">Uncharacterized protein</fullName>
    </submittedName>
</protein>
<dbReference type="AlphaFoldDB" id="A0A9P0MJ01"/>
<name>A0A9P0MJ01_ACAOB</name>
<dbReference type="Proteomes" id="UP001152888">
    <property type="component" value="Unassembled WGS sequence"/>
</dbReference>
<reference evidence="1" key="1">
    <citation type="submission" date="2022-03" db="EMBL/GenBank/DDBJ databases">
        <authorList>
            <person name="Sayadi A."/>
        </authorList>
    </citation>
    <scope>NUCLEOTIDE SEQUENCE</scope>
</reference>
<gene>
    <name evidence="1" type="ORF">ACAOBT_LOCUS33138</name>
</gene>